<dbReference type="Proteomes" id="UP001520140">
    <property type="component" value="Unassembled WGS sequence"/>
</dbReference>
<gene>
    <name evidence="1" type="ORF">HQ605_03895</name>
</gene>
<evidence type="ECO:0000313" key="2">
    <source>
        <dbReference type="Proteomes" id="UP001520140"/>
    </source>
</evidence>
<comment type="caution">
    <text evidence="1">The sequence shown here is derived from an EMBL/GenBank/DDBJ whole genome shotgun (WGS) entry which is preliminary data.</text>
</comment>
<keyword evidence="2" id="KW-1185">Reference proteome</keyword>
<name>A0ABS7NR80_9NOCA</name>
<evidence type="ECO:0000313" key="1">
    <source>
        <dbReference type="EMBL" id="MBY6319960.1"/>
    </source>
</evidence>
<dbReference type="InterPro" id="IPR045920">
    <property type="entry name" value="DUF6339"/>
</dbReference>
<organism evidence="1 2">
    <name type="scientific">Rhodococcoides kroppenstedtii</name>
    <dbReference type="NCBI Taxonomy" id="293050"/>
    <lineage>
        <taxon>Bacteria</taxon>
        <taxon>Bacillati</taxon>
        <taxon>Actinomycetota</taxon>
        <taxon>Actinomycetes</taxon>
        <taxon>Mycobacteriales</taxon>
        <taxon>Nocardiaceae</taxon>
        <taxon>Rhodococcoides</taxon>
    </lineage>
</organism>
<reference evidence="1 2" key="1">
    <citation type="submission" date="2020-06" db="EMBL/GenBank/DDBJ databases">
        <title>Taxonomy, biology and ecology of Rhodococcus bacteria occurring in California pistachio and other woody hosts as revealed by genome sequence analyses.</title>
        <authorList>
            <person name="Gai Y."/>
            <person name="Riely B."/>
        </authorList>
    </citation>
    <scope>NUCLEOTIDE SEQUENCE [LARGE SCALE GENOMIC DNA]</scope>
    <source>
        <strain evidence="1 2">BP-284</strain>
    </source>
</reference>
<proteinExistence type="predicted"/>
<accession>A0ABS7NR80</accession>
<dbReference type="EMBL" id="JABUKG010000003">
    <property type="protein sequence ID" value="MBY6319960.1"/>
    <property type="molecule type" value="Genomic_DNA"/>
</dbReference>
<dbReference type="RefSeq" id="WP_068099758.1">
    <property type="nucleotide sequence ID" value="NZ_JABUKE010000010.1"/>
</dbReference>
<sequence length="250" mass="27777">MTELWPRLGLAPATVAYRVLEGEPAQLAVAARTKHPQMTYAATGGRRIGETGVRQLAEAVRANAEDFGYPYEVDTADLVRFDRVAAETVHKTMNITAVEAGTRGVWSFLSVVAMPDITQWRFPNRNVERWIATDLTRHMFARLWWQATTFVVVTEAGHDYSLLRSLSESDLNQITERRSIAGVTPLARSIARVALDLGSTDSRRAVFREAVPRLRRLMAFVDFATLSDDQLDDRVRSVFGAAASAVRGPA</sequence>
<dbReference type="Pfam" id="PF19866">
    <property type="entry name" value="DUF6339"/>
    <property type="match status" value="1"/>
</dbReference>
<protein>
    <submittedName>
        <fullName evidence="1">Uncharacterized protein</fullName>
    </submittedName>
</protein>